<keyword evidence="3" id="KW-1185">Reference proteome</keyword>
<sequence length="535" mass="59814">MHGPRDPYFTALKRILCYVRGTLDYGPQLHVSSTTQLTAYTDADWAGCRVTWRSTSGYCVFLGDNLLSWSANCQVTLSRSSAEAEYRGVANVVAETAWIRNLRRELHTSLFTATLVYCDNVSAVYMSANQVQHQRTKHIEIDIHFVLDFVASGQVRVLHNIEPTLAGNLTEYPTAKTLCDALVVTYNSGRDKLQTFNLHVKANGIKQNDSSLEQFWITLQGIWGEIDRIDPNPMKFPEDIKTYSKIRSEQKLFQFLNALDRKYESINREILRSDPLPTAEAAYATVRKEAAHQIILGATNHDTQGIAAGLVATNAEGLGLATKGHRRSEGKKNRPTIREDKTHLQCTNCGKTRHTEEQCFKLVGYPEWWNDGHKKGTKGRGLEKGKAPNVDNGSNRKTPIGFGGVASATEIHGGEESPFLMDAGRERSLGVALKNMGYITWMRWREMGLYYFHTEHQNGKLGYGIRDWGIHLPCPQETAPNVIPTVSDTHSSPIETTNLSGQDKEQDKGTTQEDTDGHEEEQDIPEGSPALEDMS</sequence>
<feature type="compositionally biased region" description="Basic and acidic residues" evidence="1">
    <location>
        <begin position="502"/>
        <end position="511"/>
    </location>
</feature>
<dbReference type="PANTHER" id="PTHR11439:SF524">
    <property type="entry name" value="RNA-DIRECTED DNA POLYMERASE, PROTEIN KINASE RLK-PELLE-DLSV FAMILY"/>
    <property type="match status" value="1"/>
</dbReference>
<feature type="compositionally biased region" description="Basic and acidic residues" evidence="1">
    <location>
        <begin position="373"/>
        <end position="386"/>
    </location>
</feature>
<organism evidence="2 3">
    <name type="scientific">Tanacetum coccineum</name>
    <dbReference type="NCBI Taxonomy" id="301880"/>
    <lineage>
        <taxon>Eukaryota</taxon>
        <taxon>Viridiplantae</taxon>
        <taxon>Streptophyta</taxon>
        <taxon>Embryophyta</taxon>
        <taxon>Tracheophyta</taxon>
        <taxon>Spermatophyta</taxon>
        <taxon>Magnoliopsida</taxon>
        <taxon>eudicotyledons</taxon>
        <taxon>Gunneridae</taxon>
        <taxon>Pentapetalae</taxon>
        <taxon>asterids</taxon>
        <taxon>campanulids</taxon>
        <taxon>Asterales</taxon>
        <taxon>Asteraceae</taxon>
        <taxon>Asteroideae</taxon>
        <taxon>Anthemideae</taxon>
        <taxon>Anthemidinae</taxon>
        <taxon>Tanacetum</taxon>
    </lineage>
</organism>
<dbReference type="EMBL" id="BQNB010009751">
    <property type="protein sequence ID" value="GJS67901.1"/>
    <property type="molecule type" value="Genomic_DNA"/>
</dbReference>
<accession>A0ABQ4XRT9</accession>
<dbReference type="PANTHER" id="PTHR11439">
    <property type="entry name" value="GAG-POL-RELATED RETROTRANSPOSON"/>
    <property type="match status" value="1"/>
</dbReference>
<feature type="compositionally biased region" description="Polar residues" evidence="1">
    <location>
        <begin position="484"/>
        <end position="501"/>
    </location>
</feature>
<gene>
    <name evidence="2" type="ORF">Tco_0682466</name>
</gene>
<comment type="caution">
    <text evidence="2">The sequence shown here is derived from an EMBL/GenBank/DDBJ whole genome shotgun (WGS) entry which is preliminary data.</text>
</comment>
<evidence type="ECO:0000313" key="3">
    <source>
        <dbReference type="Proteomes" id="UP001151760"/>
    </source>
</evidence>
<name>A0ABQ4XRT9_9ASTR</name>
<feature type="region of interest" description="Disordered" evidence="1">
    <location>
        <begin position="373"/>
        <end position="399"/>
    </location>
</feature>
<dbReference type="SUPFAM" id="SSF56672">
    <property type="entry name" value="DNA/RNA polymerases"/>
    <property type="match status" value="1"/>
</dbReference>
<dbReference type="CDD" id="cd09272">
    <property type="entry name" value="RNase_HI_RT_Ty1"/>
    <property type="match status" value="1"/>
</dbReference>
<evidence type="ECO:0000256" key="1">
    <source>
        <dbReference type="SAM" id="MobiDB-lite"/>
    </source>
</evidence>
<dbReference type="Proteomes" id="UP001151760">
    <property type="component" value="Unassembled WGS sequence"/>
</dbReference>
<proteinExistence type="predicted"/>
<dbReference type="InterPro" id="IPR043502">
    <property type="entry name" value="DNA/RNA_pol_sf"/>
</dbReference>
<reference evidence="2" key="2">
    <citation type="submission" date="2022-01" db="EMBL/GenBank/DDBJ databases">
        <authorList>
            <person name="Yamashiro T."/>
            <person name="Shiraishi A."/>
            <person name="Satake H."/>
            <person name="Nakayama K."/>
        </authorList>
    </citation>
    <scope>NUCLEOTIDE SEQUENCE</scope>
</reference>
<protein>
    <submittedName>
        <fullName evidence="2">Ribonuclease H-like domain-containing protein</fullName>
    </submittedName>
</protein>
<reference evidence="2" key="1">
    <citation type="journal article" date="2022" name="Int. J. Mol. Sci.">
        <title>Draft Genome of Tanacetum Coccineum: Genomic Comparison of Closely Related Tanacetum-Family Plants.</title>
        <authorList>
            <person name="Yamashiro T."/>
            <person name="Shiraishi A."/>
            <person name="Nakayama K."/>
            <person name="Satake H."/>
        </authorList>
    </citation>
    <scope>NUCLEOTIDE SEQUENCE</scope>
</reference>
<feature type="region of interest" description="Disordered" evidence="1">
    <location>
        <begin position="481"/>
        <end position="535"/>
    </location>
</feature>
<evidence type="ECO:0000313" key="2">
    <source>
        <dbReference type="EMBL" id="GJS67901.1"/>
    </source>
</evidence>
<feature type="compositionally biased region" description="Acidic residues" evidence="1">
    <location>
        <begin position="513"/>
        <end position="524"/>
    </location>
</feature>